<evidence type="ECO:0000313" key="2">
    <source>
        <dbReference type="Proteomes" id="UP000004095"/>
    </source>
</evidence>
<proteinExistence type="predicted"/>
<evidence type="ECO:0000313" key="1">
    <source>
        <dbReference type="EMBL" id="EAY27247.1"/>
    </source>
</evidence>
<protein>
    <submittedName>
        <fullName evidence="1">Uncharacterized protein</fullName>
    </submittedName>
</protein>
<dbReference type="Proteomes" id="UP000004095">
    <property type="component" value="Unassembled WGS sequence"/>
</dbReference>
<dbReference type="AlphaFoldDB" id="A1ZQU2"/>
<sequence length="69" mass="7684">MKKISNLHAFKAFKLQKEELSALKGGIKCSRVSVVINHLRAKGHHAQADRVQDMWNSGNLQCQADNIVA</sequence>
<comment type="caution">
    <text evidence="1">The sequence shown here is derived from an EMBL/GenBank/DDBJ whole genome shotgun (WGS) entry which is preliminary data.</text>
</comment>
<dbReference type="EMBL" id="AAWS01000025">
    <property type="protein sequence ID" value="EAY27247.1"/>
    <property type="molecule type" value="Genomic_DNA"/>
</dbReference>
<reference evidence="1 2" key="1">
    <citation type="submission" date="2007-01" db="EMBL/GenBank/DDBJ databases">
        <authorList>
            <person name="Haygood M."/>
            <person name="Podell S."/>
            <person name="Anderson C."/>
            <person name="Hopkinson B."/>
            <person name="Roe K."/>
            <person name="Barbeau K."/>
            <person name="Gaasterland T."/>
            <person name="Ferriera S."/>
            <person name="Johnson J."/>
            <person name="Kravitz S."/>
            <person name="Beeson K."/>
            <person name="Sutton G."/>
            <person name="Rogers Y.-H."/>
            <person name="Friedman R."/>
            <person name="Frazier M."/>
            <person name="Venter J.C."/>
        </authorList>
    </citation>
    <scope>NUCLEOTIDE SEQUENCE [LARGE SCALE GENOMIC DNA]</scope>
    <source>
        <strain evidence="1 2">ATCC 23134</strain>
    </source>
</reference>
<gene>
    <name evidence="1" type="ORF">M23134_06557</name>
</gene>
<accession>A1ZQU2</accession>
<organism evidence="1 2">
    <name type="scientific">Microscilla marina ATCC 23134</name>
    <dbReference type="NCBI Taxonomy" id="313606"/>
    <lineage>
        <taxon>Bacteria</taxon>
        <taxon>Pseudomonadati</taxon>
        <taxon>Bacteroidota</taxon>
        <taxon>Cytophagia</taxon>
        <taxon>Cytophagales</taxon>
        <taxon>Microscillaceae</taxon>
        <taxon>Microscilla</taxon>
    </lineage>
</organism>
<keyword evidence="2" id="KW-1185">Reference proteome</keyword>
<name>A1ZQU2_MICM2</name>
<dbReference type="RefSeq" id="WP_002699926.1">
    <property type="nucleotide sequence ID" value="NZ_AAWS01000025.1"/>
</dbReference>